<dbReference type="PROSITE" id="PS50801">
    <property type="entry name" value="STAS"/>
    <property type="match status" value="1"/>
</dbReference>
<organism evidence="2 3">
    <name type="scientific">Berkelbacteria bacterium GW2011_GWE1_39_12</name>
    <dbReference type="NCBI Taxonomy" id="1618337"/>
    <lineage>
        <taxon>Bacteria</taxon>
        <taxon>Candidatus Berkelbacteria</taxon>
    </lineage>
</organism>
<dbReference type="SUPFAM" id="SSF52091">
    <property type="entry name" value="SpoIIaa-like"/>
    <property type="match status" value="1"/>
</dbReference>
<proteinExistence type="predicted"/>
<protein>
    <recommendedName>
        <fullName evidence="1">STAS domain-containing protein</fullName>
    </recommendedName>
</protein>
<evidence type="ECO:0000313" key="2">
    <source>
        <dbReference type="EMBL" id="AKM82100.1"/>
    </source>
</evidence>
<reference evidence="2 3" key="1">
    <citation type="journal article" date="2015" name="Nature">
        <title>rRNA introns, odd ribosomes, and small enigmatic genomes across a large radiation of phyla.</title>
        <authorList>
            <person name="Brown C.T."/>
            <person name="Hug L.A."/>
            <person name="Thomas B.C."/>
            <person name="Sharon I."/>
            <person name="Castelle C.J."/>
            <person name="Singh A."/>
            <person name="Wilkins M.J."/>
            <person name="Williams K.H."/>
            <person name="Banfield J.F."/>
        </authorList>
    </citation>
    <scope>NUCLEOTIDE SEQUENCE [LARGE SCALE GENOMIC DNA]</scope>
</reference>
<dbReference type="KEGG" id="bbgw:UT28_C0001G0290"/>
<gene>
    <name evidence="2" type="ORF">UT28_C0001G0290</name>
</gene>
<dbReference type="STRING" id="1618337.UT28_C0001G0290"/>
<evidence type="ECO:0000313" key="3">
    <source>
        <dbReference type="Proteomes" id="UP000035648"/>
    </source>
</evidence>
<dbReference type="Proteomes" id="UP000035648">
    <property type="component" value="Chromosome"/>
</dbReference>
<feature type="domain" description="STAS" evidence="1">
    <location>
        <begin position="4"/>
        <end position="56"/>
    </location>
</feature>
<accession>A0A0G4B3E8</accession>
<dbReference type="CDD" id="cd07043">
    <property type="entry name" value="STAS_anti-anti-sigma_factors"/>
    <property type="match status" value="1"/>
</dbReference>
<name>A0A0G4B3E8_9BACT</name>
<evidence type="ECO:0000259" key="1">
    <source>
        <dbReference type="PROSITE" id="PS50801"/>
    </source>
</evidence>
<dbReference type="AlphaFoldDB" id="A0A0G4B3E8"/>
<dbReference type="InterPro" id="IPR036513">
    <property type="entry name" value="STAS_dom_sf"/>
</dbReference>
<dbReference type="InterPro" id="IPR002645">
    <property type="entry name" value="STAS_dom"/>
</dbReference>
<dbReference type="EMBL" id="CP011213">
    <property type="protein sequence ID" value="AKM82100.1"/>
    <property type="molecule type" value="Genomic_DNA"/>
</dbReference>
<dbReference type="Gene3D" id="3.30.750.24">
    <property type="entry name" value="STAS domain"/>
    <property type="match status" value="1"/>
</dbReference>
<dbReference type="Pfam" id="PF01740">
    <property type="entry name" value="STAS"/>
    <property type="match status" value="1"/>
</dbReference>
<sequence>MANFGIEISKYLDIPVVTLTGEIDISSLEQMGEKEKEIGNVSAVVFDLSKATYCDSICVKWIMSWLINHNVNRLIVVVSPDFRKIFKISEMDKYVALCDDISSAHSLLEKYKQFEKLEQPPSPWHN</sequence>